<sequence length="61" mass="6394">MDISTIAGAALSVKAGQTQQTLSMAMVKQAANQQSQMADLLAQNVQQAPQADGSYNFSTYA</sequence>
<protein>
    <recommendedName>
        <fullName evidence="3">Motility protein</fullName>
    </recommendedName>
</protein>
<reference evidence="1 2" key="1">
    <citation type="submission" date="2019-04" db="EMBL/GenBank/DDBJ databases">
        <title>Geobacter ruber sp. nov., ferric-reducing bacteria isolated from paddy soil.</title>
        <authorList>
            <person name="Xu Z."/>
            <person name="Masuda Y."/>
            <person name="Itoh H."/>
            <person name="Senoo K."/>
        </authorList>
    </citation>
    <scope>NUCLEOTIDE SEQUENCE [LARGE SCALE GENOMIC DNA]</scope>
    <source>
        <strain evidence="1 2">Red88</strain>
    </source>
</reference>
<gene>
    <name evidence="1" type="ORF">ET418_02435</name>
</gene>
<accession>A0A5A9XT08</accession>
<evidence type="ECO:0008006" key="3">
    <source>
        <dbReference type="Google" id="ProtNLM"/>
    </source>
</evidence>
<evidence type="ECO:0000313" key="1">
    <source>
        <dbReference type="EMBL" id="KAA0895398.1"/>
    </source>
</evidence>
<dbReference type="RefSeq" id="WP_149305978.1">
    <property type="nucleotide sequence ID" value="NZ_SRSD01000001.1"/>
</dbReference>
<dbReference type="Proteomes" id="UP000324298">
    <property type="component" value="Unassembled WGS sequence"/>
</dbReference>
<dbReference type="OrthoDB" id="5398249at2"/>
<organism evidence="1 2">
    <name type="scientific">Oryzomonas rubra</name>
    <dbReference type="NCBI Taxonomy" id="2509454"/>
    <lineage>
        <taxon>Bacteria</taxon>
        <taxon>Pseudomonadati</taxon>
        <taxon>Thermodesulfobacteriota</taxon>
        <taxon>Desulfuromonadia</taxon>
        <taxon>Geobacterales</taxon>
        <taxon>Geobacteraceae</taxon>
        <taxon>Oryzomonas</taxon>
    </lineage>
</organism>
<evidence type="ECO:0000313" key="2">
    <source>
        <dbReference type="Proteomes" id="UP000324298"/>
    </source>
</evidence>
<proteinExistence type="predicted"/>
<keyword evidence="2" id="KW-1185">Reference proteome</keyword>
<dbReference type="AlphaFoldDB" id="A0A5A9XT08"/>
<comment type="caution">
    <text evidence="1">The sequence shown here is derived from an EMBL/GenBank/DDBJ whole genome shotgun (WGS) entry which is preliminary data.</text>
</comment>
<dbReference type="EMBL" id="SRSD01000001">
    <property type="protein sequence ID" value="KAA0895398.1"/>
    <property type="molecule type" value="Genomic_DNA"/>
</dbReference>
<name>A0A5A9XT08_9BACT</name>